<accession>A0A346FVR0</accession>
<protein>
    <submittedName>
        <fullName evidence="1">Uncharacterized protein</fullName>
    </submittedName>
</protein>
<proteinExistence type="predicted"/>
<sequence length="42" mass="4933">MIEVYIYTASEATFSHQQKNTFLLINCINGDLLQQIKNILFR</sequence>
<keyword evidence="1" id="KW-0614">Plasmid</keyword>
<dbReference type="EMBL" id="MH491967">
    <property type="protein sequence ID" value="AXN76560.1"/>
    <property type="molecule type" value="Genomic_DNA"/>
</dbReference>
<evidence type="ECO:0000313" key="1">
    <source>
        <dbReference type="EMBL" id="AXN76560.1"/>
    </source>
</evidence>
<dbReference type="AlphaFoldDB" id="A0A346FVR0"/>
<geneLocation type="plasmid" evidence="1">
    <name>pHFK418-NDM</name>
</geneLocation>
<name>A0A346FVR0_PROMI</name>
<reference evidence="1" key="1">
    <citation type="submission" date="2018-10" db="EMBL/GenBank/DDBJ databases">
        <title>Proteus mirabilis strain HFK418 plasmid pHFK418-NDM, complete sequence.</title>
        <authorList>
            <person name="Dong D."/>
            <person name="Jia N."/>
            <person name="Zhang H."/>
            <person name="Zhao H."/>
            <person name="Liu Z."/>
            <person name="Zhu Y."/>
        </authorList>
    </citation>
    <scope>NUCLEOTIDE SEQUENCE</scope>
    <source>
        <strain evidence="1">HFK418</strain>
        <plasmid evidence="1">pHFK418-NDM</plasmid>
    </source>
</reference>
<organism evidence="1">
    <name type="scientific">Proteus mirabilis</name>
    <dbReference type="NCBI Taxonomy" id="584"/>
    <lineage>
        <taxon>Bacteria</taxon>
        <taxon>Pseudomonadati</taxon>
        <taxon>Pseudomonadota</taxon>
        <taxon>Gammaproteobacteria</taxon>
        <taxon>Enterobacterales</taxon>
        <taxon>Morganellaceae</taxon>
        <taxon>Proteus</taxon>
    </lineage>
</organism>